<dbReference type="Pfam" id="PF02729">
    <property type="entry name" value="OTCace_N"/>
    <property type="match status" value="1"/>
</dbReference>
<name>A0ABV3Y3G0_9ACTN</name>
<dbReference type="EMBL" id="JBFSHR010000009">
    <property type="protein sequence ID" value="MEX6429014.1"/>
    <property type="molecule type" value="Genomic_DNA"/>
</dbReference>
<accession>A0ABV3Y3G0</accession>
<evidence type="ECO:0000256" key="2">
    <source>
        <dbReference type="ARBA" id="ARBA00008896"/>
    </source>
</evidence>
<organism evidence="12 13">
    <name type="scientific">Ferrimicrobium acidiphilum</name>
    <dbReference type="NCBI Taxonomy" id="121039"/>
    <lineage>
        <taxon>Bacteria</taxon>
        <taxon>Bacillati</taxon>
        <taxon>Actinomycetota</taxon>
        <taxon>Acidimicrobiia</taxon>
        <taxon>Acidimicrobiales</taxon>
        <taxon>Acidimicrobiaceae</taxon>
        <taxon>Ferrimicrobium</taxon>
    </lineage>
</organism>
<keyword evidence="5" id="KW-0665">Pyrimidine biosynthesis</keyword>
<evidence type="ECO:0000256" key="3">
    <source>
        <dbReference type="ARBA" id="ARBA00013008"/>
    </source>
</evidence>
<dbReference type="InterPro" id="IPR036901">
    <property type="entry name" value="Asp/Orn_carbamoylTrfase_sf"/>
</dbReference>
<dbReference type="NCBIfam" id="NF002032">
    <property type="entry name" value="PRK00856.1"/>
    <property type="match status" value="1"/>
</dbReference>
<dbReference type="SUPFAM" id="SSF53671">
    <property type="entry name" value="Aspartate/ornithine carbamoyltransferase"/>
    <property type="match status" value="1"/>
</dbReference>
<dbReference type="GO" id="GO:0004070">
    <property type="term" value="F:aspartate carbamoyltransferase activity"/>
    <property type="evidence" value="ECO:0007669"/>
    <property type="project" value="UniProtKB-EC"/>
</dbReference>
<keyword evidence="4 9" id="KW-0808">Transferase</keyword>
<dbReference type="PROSITE" id="PS00097">
    <property type="entry name" value="CARBAMOYLTRANSFERASE"/>
    <property type="match status" value="1"/>
</dbReference>
<feature type="domain" description="Aspartate/ornithine carbamoyltransferase carbamoyl-P binding" evidence="11">
    <location>
        <begin position="7"/>
        <end position="148"/>
    </location>
</feature>
<evidence type="ECO:0000256" key="8">
    <source>
        <dbReference type="NCBIfam" id="TIGR00670"/>
    </source>
</evidence>
<dbReference type="PRINTS" id="PR00100">
    <property type="entry name" value="AOTCASE"/>
</dbReference>
<dbReference type="RefSeq" id="WP_298447693.1">
    <property type="nucleotide sequence ID" value="NZ_JBFSHR010000009.1"/>
</dbReference>
<evidence type="ECO:0000256" key="4">
    <source>
        <dbReference type="ARBA" id="ARBA00022679"/>
    </source>
</evidence>
<gene>
    <name evidence="12" type="primary">pyrB</name>
    <name evidence="12" type="ORF">AB6A68_04090</name>
</gene>
<dbReference type="InterPro" id="IPR002082">
    <property type="entry name" value="Asp_carbamoyltransf"/>
</dbReference>
<dbReference type="PANTHER" id="PTHR45753">
    <property type="entry name" value="ORNITHINE CARBAMOYLTRANSFERASE, MITOCHONDRIAL"/>
    <property type="match status" value="1"/>
</dbReference>
<comment type="similarity">
    <text evidence="2">Belongs to the aspartate/ornithine carbamoyltransferase superfamily. ATCase family.</text>
</comment>
<comment type="caution">
    <text evidence="12">The sequence shown here is derived from an EMBL/GenBank/DDBJ whole genome shotgun (WGS) entry which is preliminary data.</text>
</comment>
<evidence type="ECO:0000259" key="11">
    <source>
        <dbReference type="Pfam" id="PF02729"/>
    </source>
</evidence>
<evidence type="ECO:0000313" key="12">
    <source>
        <dbReference type="EMBL" id="MEX6429014.1"/>
    </source>
</evidence>
<evidence type="ECO:0000256" key="7">
    <source>
        <dbReference type="ARBA" id="ARBA00048859"/>
    </source>
</evidence>
<comment type="pathway">
    <text evidence="1">Pyrimidine metabolism; UMP biosynthesis via de novo pathway; (S)-dihydroorotate from bicarbonate: step 2/3.</text>
</comment>
<dbReference type="InterPro" id="IPR006131">
    <property type="entry name" value="Asp_carbamoyltransf_Asp/Orn-bd"/>
</dbReference>
<protein>
    <recommendedName>
        <fullName evidence="3 8">Aspartate carbamoyltransferase</fullName>
        <ecNumber evidence="3 8">2.1.3.2</ecNumber>
    </recommendedName>
</protein>
<dbReference type="PANTHER" id="PTHR45753:SF6">
    <property type="entry name" value="ASPARTATE CARBAMOYLTRANSFERASE"/>
    <property type="match status" value="1"/>
</dbReference>
<evidence type="ECO:0000313" key="13">
    <source>
        <dbReference type="Proteomes" id="UP001560267"/>
    </source>
</evidence>
<feature type="domain" description="Aspartate/ornithine carbamoyltransferase Asp/Orn-binding" evidence="10">
    <location>
        <begin position="159"/>
        <end position="313"/>
    </location>
</feature>
<comment type="catalytic activity">
    <reaction evidence="7">
        <text>carbamoyl phosphate + L-aspartate = N-carbamoyl-L-aspartate + phosphate + H(+)</text>
        <dbReference type="Rhea" id="RHEA:20013"/>
        <dbReference type="ChEBI" id="CHEBI:15378"/>
        <dbReference type="ChEBI" id="CHEBI:29991"/>
        <dbReference type="ChEBI" id="CHEBI:32814"/>
        <dbReference type="ChEBI" id="CHEBI:43474"/>
        <dbReference type="ChEBI" id="CHEBI:58228"/>
        <dbReference type="EC" id="2.1.3.2"/>
    </reaction>
</comment>
<dbReference type="Pfam" id="PF00185">
    <property type="entry name" value="OTCace"/>
    <property type="match status" value="1"/>
</dbReference>
<evidence type="ECO:0000256" key="1">
    <source>
        <dbReference type="ARBA" id="ARBA00004852"/>
    </source>
</evidence>
<dbReference type="Gene3D" id="3.40.50.1370">
    <property type="entry name" value="Aspartate/ornithine carbamoyltransferase"/>
    <property type="match status" value="2"/>
</dbReference>
<evidence type="ECO:0000256" key="6">
    <source>
        <dbReference type="ARBA" id="ARBA00043884"/>
    </source>
</evidence>
<keyword evidence="13" id="KW-1185">Reference proteome</keyword>
<evidence type="ECO:0000256" key="5">
    <source>
        <dbReference type="ARBA" id="ARBA00022975"/>
    </source>
</evidence>
<comment type="function">
    <text evidence="6">Catalyzes the condensation of carbamoyl phosphate and aspartate to form carbamoyl aspartate and inorganic phosphate, the committed step in the de novo pyrimidine nucleotide biosynthesis pathway.</text>
</comment>
<proteinExistence type="inferred from homology"/>
<dbReference type="Proteomes" id="UP001560267">
    <property type="component" value="Unassembled WGS sequence"/>
</dbReference>
<sequence>MNFLGNHLLSVDQLTRDDIAEVTQVARRLTPVARREKTTRVLEGAVLASLFLEASTRTRLSFGTAFSRLGGSVHETVGLTFSSMAKGESIADTARVISGYADIMTVRHPEAGSVAQFAHASLVPVINAGDGAAEHPTQALLDIYTIEEEFAARDKEIDGAHVLFVGDLKYGRTVHSLMKLLSLFDNMTFTLLAPELLGMPDSIVEFAENHGHKVICYHRLPRELDTVDVIYTTRIQRERLQGEQIEGYSEDFHVNRKLVERIGGANTVIMHPLPRDATLGSNDLSTDLDTDPRLAIFRQTDRGIPIRMALFSLILGVADSIESTFQDARWYRPPNRGIRSSTAD</sequence>
<dbReference type="EC" id="2.1.3.2" evidence="3 8"/>
<dbReference type="InterPro" id="IPR006132">
    <property type="entry name" value="Asp/Orn_carbamoyltranf_P-bd"/>
</dbReference>
<dbReference type="InterPro" id="IPR006130">
    <property type="entry name" value="Asp/Orn_carbamoylTrfase"/>
</dbReference>
<dbReference type="PRINTS" id="PR00101">
    <property type="entry name" value="ATCASE"/>
</dbReference>
<reference evidence="12 13" key="1">
    <citation type="submission" date="2024-07" db="EMBL/GenBank/DDBJ databases">
        <title>Draft Genome Sequence of Ferrimicrobium acidiphilum Strain YE2023, Isolated from a Pulp of Bioleach Reactor.</title>
        <authorList>
            <person name="Elkina Y.A."/>
            <person name="Bulaeva A.G."/>
            <person name="Beletsky A.V."/>
            <person name="Mardanov A.V."/>
        </authorList>
    </citation>
    <scope>NUCLEOTIDE SEQUENCE [LARGE SCALE GENOMIC DNA]</scope>
    <source>
        <strain evidence="12 13">YE2023</strain>
    </source>
</reference>
<dbReference type="NCBIfam" id="TIGR00670">
    <property type="entry name" value="asp_carb_tr"/>
    <property type="match status" value="1"/>
</dbReference>
<evidence type="ECO:0000256" key="9">
    <source>
        <dbReference type="RuleBase" id="RU003634"/>
    </source>
</evidence>
<evidence type="ECO:0000259" key="10">
    <source>
        <dbReference type="Pfam" id="PF00185"/>
    </source>
</evidence>